<evidence type="ECO:0000256" key="2">
    <source>
        <dbReference type="ARBA" id="ARBA00022853"/>
    </source>
</evidence>
<evidence type="ECO:0000259" key="5">
    <source>
        <dbReference type="Pfam" id="PF11488"/>
    </source>
</evidence>
<feature type="compositionally biased region" description="Polar residues" evidence="4">
    <location>
        <begin position="191"/>
        <end position="200"/>
    </location>
</feature>
<proteinExistence type="predicted"/>
<organism evidence="6 7">
    <name type="scientific">Zygosaccharomyces bailii (strain CLIB 213 / ATCC 58445 / CBS 680 / BCRC 21525 / NBRC 1098 / NCYC 1416 / NRRL Y-2227)</name>
    <dbReference type="NCBI Taxonomy" id="1333698"/>
    <lineage>
        <taxon>Eukaryota</taxon>
        <taxon>Fungi</taxon>
        <taxon>Dikarya</taxon>
        <taxon>Ascomycota</taxon>
        <taxon>Saccharomycotina</taxon>
        <taxon>Saccharomycetes</taxon>
        <taxon>Saccharomycetales</taxon>
        <taxon>Saccharomycetaceae</taxon>
        <taxon>Zygosaccharomyces</taxon>
    </lineage>
</organism>
<feature type="compositionally biased region" description="Low complexity" evidence="4">
    <location>
        <begin position="110"/>
        <end position="119"/>
    </location>
</feature>
<accession>A0A8J2XA40</accession>
<dbReference type="OrthoDB" id="4070541at2759"/>
<dbReference type="CDD" id="cd22897">
    <property type="entry name" value="Lge1"/>
    <property type="match status" value="1"/>
</dbReference>
<evidence type="ECO:0000313" key="6">
    <source>
        <dbReference type="EMBL" id="CDF91113.1"/>
    </source>
</evidence>
<dbReference type="GO" id="GO:0005634">
    <property type="term" value="C:nucleus"/>
    <property type="evidence" value="ECO:0007669"/>
    <property type="project" value="UniProtKB-SubCell"/>
</dbReference>
<keyword evidence="7" id="KW-1185">Reference proteome</keyword>
<feature type="region of interest" description="Disordered" evidence="4">
    <location>
        <begin position="110"/>
        <end position="166"/>
    </location>
</feature>
<protein>
    <submittedName>
        <fullName evidence="6">ZYBA0S09-05072g1_1</fullName>
    </submittedName>
</protein>
<evidence type="ECO:0000256" key="3">
    <source>
        <dbReference type="ARBA" id="ARBA00023242"/>
    </source>
</evidence>
<keyword evidence="2" id="KW-0156">Chromatin regulator</keyword>
<evidence type="ECO:0000256" key="4">
    <source>
        <dbReference type="SAM" id="MobiDB-lite"/>
    </source>
</evidence>
<dbReference type="GO" id="GO:0006325">
    <property type="term" value="P:chromatin organization"/>
    <property type="evidence" value="ECO:0007669"/>
    <property type="project" value="UniProtKB-KW"/>
</dbReference>
<sequence length="294" mass="32291">MSDSGNNSFKGPEDLDSPGATRYGGYSRGYSSRGYHRGGGSGGRYASYSNGDNNYSPYHYRGGDSYYGSRYAGRGAPNSGGSVGANSGYYHSRGGGGNYNGQRYNQSYTSDYNYPYYRGGNNGVAGRRSQDNENRRYSANSGSRYHSSRRSEPWGGVTDSATQGVPLYGSGNNTPVDTYHRSHSPAPKSDITPSSHNVNTGAYTAVPTKSRVDKNDSAFLYLTDLDKSTDDPKELENIREVFKESDRLDKALEEHNFLLLKNELELGLLATQCEKDTLSVRLTQEKLDTFLMES</sequence>
<feature type="compositionally biased region" description="Low complexity" evidence="4">
    <location>
        <begin position="23"/>
        <end position="33"/>
    </location>
</feature>
<dbReference type="EMBL" id="HG316462">
    <property type="protein sequence ID" value="CDF91113.1"/>
    <property type="molecule type" value="Genomic_DNA"/>
</dbReference>
<evidence type="ECO:0000256" key="1">
    <source>
        <dbReference type="ARBA" id="ARBA00004123"/>
    </source>
</evidence>
<comment type="subcellular location">
    <subcellularLocation>
        <location evidence="1">Nucleus</location>
    </subcellularLocation>
</comment>
<keyword evidence="3" id="KW-0539">Nucleus</keyword>
<reference evidence="7" key="1">
    <citation type="journal article" date="2013" name="Genome Announc.">
        <title>Genome sequence of the food spoilage yeast Zygosaccharomyces bailii CLIB 213(T).</title>
        <authorList>
            <person name="Galeote V."/>
            <person name="Bigey F."/>
            <person name="Devillers H."/>
            <person name="Neuveglise C."/>
            <person name="Dequin S."/>
        </authorList>
    </citation>
    <scope>NUCLEOTIDE SEQUENCE [LARGE SCALE GENOMIC DNA]</scope>
    <source>
        <strain evidence="7">CLIB 213 / ATCC 58445 / CBS 680 / CCRC 21525 / NBRC 1098 / NCYC 1416 / NRRL Y-2227</strain>
    </source>
</reference>
<gene>
    <name evidence="6" type="ORF">BN860_05072g</name>
</gene>
<feature type="domain" description="Transcription regulator LGE1 helical region" evidence="5">
    <location>
        <begin position="217"/>
        <end position="291"/>
    </location>
</feature>
<feature type="region of interest" description="Disordered" evidence="4">
    <location>
        <begin position="1"/>
        <end position="54"/>
    </location>
</feature>
<dbReference type="InterPro" id="IPR021581">
    <property type="entry name" value="Tscrpt_reg_Lge1"/>
</dbReference>
<feature type="region of interest" description="Disordered" evidence="4">
    <location>
        <begin position="179"/>
        <end position="200"/>
    </location>
</feature>
<dbReference type="Proteomes" id="UP000019375">
    <property type="component" value="Unassembled WGS sequence"/>
</dbReference>
<name>A0A8J2XA40_ZYGB2</name>
<dbReference type="Pfam" id="PF11488">
    <property type="entry name" value="Lge1"/>
    <property type="match status" value="1"/>
</dbReference>
<dbReference type="AlphaFoldDB" id="A0A8J2XA40"/>
<evidence type="ECO:0000313" key="7">
    <source>
        <dbReference type="Proteomes" id="UP000019375"/>
    </source>
</evidence>